<dbReference type="InterPro" id="IPR005625">
    <property type="entry name" value="PepSY-ass_TM"/>
</dbReference>
<feature type="transmembrane region" description="Helical" evidence="1">
    <location>
        <begin position="187"/>
        <end position="213"/>
    </location>
</feature>
<comment type="caution">
    <text evidence="2">The sequence shown here is derived from an EMBL/GenBank/DDBJ whole genome shotgun (WGS) entry which is preliminary data.</text>
</comment>
<dbReference type="EMBL" id="QNUL01000006">
    <property type="protein sequence ID" value="REA62212.1"/>
    <property type="molecule type" value="Genomic_DNA"/>
</dbReference>
<accession>A0A3D8YCV5</accession>
<feature type="transmembrane region" description="Helical" evidence="1">
    <location>
        <begin position="145"/>
        <end position="166"/>
    </location>
</feature>
<proteinExistence type="predicted"/>
<keyword evidence="3" id="KW-1185">Reference proteome</keyword>
<keyword evidence="1" id="KW-0812">Transmembrane</keyword>
<evidence type="ECO:0000313" key="3">
    <source>
        <dbReference type="Proteomes" id="UP000256373"/>
    </source>
</evidence>
<dbReference type="Proteomes" id="UP000256373">
    <property type="component" value="Unassembled WGS sequence"/>
</dbReference>
<organism evidence="2 3">
    <name type="scientific">Dyadobacter luteus</name>
    <dbReference type="NCBI Taxonomy" id="2259619"/>
    <lineage>
        <taxon>Bacteria</taxon>
        <taxon>Pseudomonadati</taxon>
        <taxon>Bacteroidota</taxon>
        <taxon>Cytophagia</taxon>
        <taxon>Cytophagales</taxon>
        <taxon>Spirosomataceae</taxon>
        <taxon>Dyadobacter</taxon>
    </lineage>
</organism>
<dbReference type="Pfam" id="PF03929">
    <property type="entry name" value="PepSY_TM"/>
    <property type="match status" value="1"/>
</dbReference>
<feature type="transmembrane region" description="Helical" evidence="1">
    <location>
        <begin position="340"/>
        <end position="362"/>
    </location>
</feature>
<evidence type="ECO:0000313" key="2">
    <source>
        <dbReference type="EMBL" id="REA62212.1"/>
    </source>
</evidence>
<gene>
    <name evidence="2" type="ORF">DSL64_10585</name>
</gene>
<name>A0A3D8YCV5_9BACT</name>
<dbReference type="PANTHER" id="PTHR34219:SF3">
    <property type="entry name" value="BLL7967 PROTEIN"/>
    <property type="match status" value="1"/>
</dbReference>
<feature type="transmembrane region" description="Helical" evidence="1">
    <location>
        <begin position="12"/>
        <end position="36"/>
    </location>
</feature>
<dbReference type="PANTHER" id="PTHR34219">
    <property type="entry name" value="IRON-REGULATED INNER MEMBRANE PROTEIN-RELATED"/>
    <property type="match status" value="1"/>
</dbReference>
<dbReference type="PROSITE" id="PS51257">
    <property type="entry name" value="PROKAR_LIPOPROTEIN"/>
    <property type="match status" value="1"/>
</dbReference>
<dbReference type="AlphaFoldDB" id="A0A3D8YCV5"/>
<keyword evidence="1" id="KW-0472">Membrane</keyword>
<reference evidence="2 3" key="1">
    <citation type="submission" date="2018-07" db="EMBL/GenBank/DDBJ databases">
        <title>Dyadobacter roseus sp. nov., isolated from rose rhizosphere soil.</title>
        <authorList>
            <person name="Chen L."/>
        </authorList>
    </citation>
    <scope>NUCLEOTIDE SEQUENCE [LARGE SCALE GENOMIC DNA]</scope>
    <source>
        <strain evidence="2 3">RS19</strain>
    </source>
</reference>
<sequence>MKNVLKKISSQLHLWLGISSGLVVFIVALTGCILVFEEELEPVINRSFHIVAVPENSSRLSLDSLTHLVQAQFPKNKLSRIIVEKEENRSILFGFKQGKKEKELLTAAMNPYTGQLIGSRAEHDTFFEVVLRLHRYLCMGDTGKVITGISCICFLVIMITGLVLWWPNRKNQKQRFTIKWDASPKRLNWDLHAVFGFYVLPFVFLIALTGLVWSYKWVNNLIYLAFDGKPQQKREAPAQLSLMGKSATHYQEILSETHKLLPNPGKVTFTTLDADSLSITIAKTDDAAAISNVVSFLYFSKTDGSLVSTRLYKDETPGFKARRVVFPIHTGSLWGLPTKIIAFIASFIAASLPVTGIIIWLGRKKKGKKKTKKALTKSDRIKPEILVKKSVI</sequence>
<evidence type="ECO:0000256" key="1">
    <source>
        <dbReference type="SAM" id="Phobius"/>
    </source>
</evidence>
<dbReference type="OrthoDB" id="111691at2"/>
<protein>
    <submittedName>
        <fullName evidence="2">PepSY domain-containing protein</fullName>
    </submittedName>
</protein>
<keyword evidence="1" id="KW-1133">Transmembrane helix</keyword>